<evidence type="ECO:0000313" key="1">
    <source>
        <dbReference type="EMBL" id="GGB25097.1"/>
    </source>
</evidence>
<name>A0A8J2XWB6_9BACT</name>
<evidence type="ECO:0000313" key="2">
    <source>
        <dbReference type="Proteomes" id="UP000607559"/>
    </source>
</evidence>
<dbReference type="Proteomes" id="UP000607559">
    <property type="component" value="Unassembled WGS sequence"/>
</dbReference>
<reference evidence="1" key="2">
    <citation type="submission" date="2020-09" db="EMBL/GenBank/DDBJ databases">
        <authorList>
            <person name="Sun Q."/>
            <person name="Zhou Y."/>
        </authorList>
    </citation>
    <scope>NUCLEOTIDE SEQUENCE</scope>
    <source>
        <strain evidence="1">CGMCC 1.15448</strain>
    </source>
</reference>
<dbReference type="EMBL" id="BMJC01000008">
    <property type="protein sequence ID" value="GGB25097.1"/>
    <property type="molecule type" value="Genomic_DNA"/>
</dbReference>
<dbReference type="AlphaFoldDB" id="A0A8J2XWB6"/>
<organism evidence="1 2">
    <name type="scientific">Puia dinghuensis</name>
    <dbReference type="NCBI Taxonomy" id="1792502"/>
    <lineage>
        <taxon>Bacteria</taxon>
        <taxon>Pseudomonadati</taxon>
        <taxon>Bacteroidota</taxon>
        <taxon>Chitinophagia</taxon>
        <taxon>Chitinophagales</taxon>
        <taxon>Chitinophagaceae</taxon>
        <taxon>Puia</taxon>
    </lineage>
</organism>
<protein>
    <submittedName>
        <fullName evidence="1">Uncharacterized protein</fullName>
    </submittedName>
</protein>
<comment type="caution">
    <text evidence="1">The sequence shown here is derived from an EMBL/GenBank/DDBJ whole genome shotgun (WGS) entry which is preliminary data.</text>
</comment>
<keyword evidence="2" id="KW-1185">Reference proteome</keyword>
<reference evidence="1" key="1">
    <citation type="journal article" date="2014" name="Int. J. Syst. Evol. Microbiol.">
        <title>Complete genome sequence of Corynebacterium casei LMG S-19264T (=DSM 44701T), isolated from a smear-ripened cheese.</title>
        <authorList>
            <consortium name="US DOE Joint Genome Institute (JGI-PGF)"/>
            <person name="Walter F."/>
            <person name="Albersmeier A."/>
            <person name="Kalinowski J."/>
            <person name="Ruckert C."/>
        </authorList>
    </citation>
    <scope>NUCLEOTIDE SEQUENCE</scope>
    <source>
        <strain evidence="1">CGMCC 1.15448</strain>
    </source>
</reference>
<gene>
    <name evidence="1" type="ORF">GCM10011511_56300</name>
</gene>
<accession>A0A8J2XWB6</accession>
<proteinExistence type="predicted"/>
<sequence>MNKSGICVGADSRSSNMEHGVGTPVYAYIDSTEKIFRYKNIFFQIGGASDYTHYTIFGLFDEFKKHNQKAVNVHTYWPIFCQYAKTIMGDSEYNTFKNGVDCIISGYENSKPYAYFYSRDHKDSMTNEGFISSNRLENKKVNLKNFLDTAHVESMIALIKRIINIEAKSYKNGISPIGGPSSVGYVTREGKIYEDFQKKHSHKTVLEGMKAAFNDETDRVYRSPQDSIIFKNSIKYHYLH</sequence>